<evidence type="ECO:0000313" key="3">
    <source>
        <dbReference type="Proteomes" id="UP001164187"/>
    </source>
</evidence>
<reference evidence="2" key="1">
    <citation type="submission" date="2022-12" db="EMBL/GenBank/DDBJ databases">
        <title>Peptostreptococcus.</title>
        <authorList>
            <person name="Lee S.H."/>
        </authorList>
    </citation>
    <scope>NUCLEOTIDE SEQUENCE</scope>
    <source>
        <strain evidence="2">CBA3647</strain>
    </source>
</reference>
<dbReference type="Pfam" id="PF12730">
    <property type="entry name" value="ABC2_membrane_4"/>
    <property type="match status" value="1"/>
</dbReference>
<dbReference type="RefSeq" id="WP_269311257.1">
    <property type="nucleotide sequence ID" value="NZ_CP114052.1"/>
</dbReference>
<name>A0ABY7JMG8_9FIRM</name>
<dbReference type="Proteomes" id="UP001164187">
    <property type="component" value="Chromosome"/>
</dbReference>
<dbReference type="EMBL" id="CP114052">
    <property type="protein sequence ID" value="WAW14560.1"/>
    <property type="molecule type" value="Genomic_DNA"/>
</dbReference>
<gene>
    <name evidence="2" type="ORF">O0R46_08145</name>
</gene>
<keyword evidence="1" id="KW-1133">Transmembrane helix</keyword>
<keyword evidence="3" id="KW-1185">Reference proteome</keyword>
<sequence>MLIKQIKVEFLKEKRSANRKMLFIVPIIFVIFTYIMSMMMGGNSYGKSFLISAAYNWYPLLILPVVISLYVSNIVKKEKSYNQSFYKSLGLDTSNLFIAKNAVVLFDFFIIICVSTIGFLILSILVNGENIAFPNVIFANFCLFFGILPIISFSFFISKFTNRVVLILINFIVSFPSAIIATKDYWWIFPWGYNLRMIAPILGIHPNGTILVRPNPLYNTNVITIGLILSISIYAILTVIQIFIERKENA</sequence>
<dbReference type="CDD" id="cd21807">
    <property type="entry name" value="ABC-2_lan_permease_MutE_EpiE-like"/>
    <property type="match status" value="1"/>
</dbReference>
<proteinExistence type="predicted"/>
<organism evidence="2 3">
    <name type="scientific">Peptostreptococcus equinus</name>
    <dbReference type="NCBI Taxonomy" id="3003601"/>
    <lineage>
        <taxon>Bacteria</taxon>
        <taxon>Bacillati</taxon>
        <taxon>Bacillota</taxon>
        <taxon>Clostridia</taxon>
        <taxon>Peptostreptococcales</taxon>
        <taxon>Peptostreptococcaceae</taxon>
        <taxon>Peptostreptococcus</taxon>
    </lineage>
</organism>
<dbReference type="InterPro" id="IPR021205">
    <property type="entry name" value="Lanti_perm_SpaE/MutE/EpiE-like"/>
</dbReference>
<feature type="transmembrane region" description="Helical" evidence="1">
    <location>
        <begin position="164"/>
        <end position="188"/>
    </location>
</feature>
<dbReference type="NCBIfam" id="TIGR03732">
    <property type="entry name" value="lanti_perm_MutE"/>
    <property type="match status" value="1"/>
</dbReference>
<feature type="transmembrane region" description="Helical" evidence="1">
    <location>
        <begin position="137"/>
        <end position="157"/>
    </location>
</feature>
<evidence type="ECO:0000256" key="1">
    <source>
        <dbReference type="SAM" id="Phobius"/>
    </source>
</evidence>
<accession>A0ABY7JMG8</accession>
<protein>
    <submittedName>
        <fullName evidence="2">Lantibiotic immunity ABC transporter MutE/EpiE family permease subunit</fullName>
    </submittedName>
</protein>
<keyword evidence="1" id="KW-0812">Transmembrane</keyword>
<feature type="transmembrane region" description="Helical" evidence="1">
    <location>
        <begin position="21"/>
        <end position="45"/>
    </location>
</feature>
<feature type="transmembrane region" description="Helical" evidence="1">
    <location>
        <begin position="222"/>
        <end position="244"/>
    </location>
</feature>
<feature type="transmembrane region" description="Helical" evidence="1">
    <location>
        <begin position="57"/>
        <end position="75"/>
    </location>
</feature>
<keyword evidence="1" id="KW-0472">Membrane</keyword>
<feature type="transmembrane region" description="Helical" evidence="1">
    <location>
        <begin position="96"/>
        <end position="125"/>
    </location>
</feature>
<evidence type="ECO:0000313" key="2">
    <source>
        <dbReference type="EMBL" id="WAW14560.1"/>
    </source>
</evidence>